<dbReference type="InterPro" id="IPR035649">
    <property type="entry name" value="EFG_V"/>
</dbReference>
<dbReference type="GO" id="GO:0005525">
    <property type="term" value="F:GTP binding"/>
    <property type="evidence" value="ECO:0007669"/>
    <property type="project" value="UniProtKB-KW"/>
</dbReference>
<gene>
    <name evidence="8" type="ORF">PQJ61_10320</name>
</gene>
<dbReference type="InterPro" id="IPR005225">
    <property type="entry name" value="Small_GTP-bd"/>
</dbReference>
<dbReference type="FunFam" id="3.30.230.10:FF:000003">
    <property type="entry name" value="Elongation factor G"/>
    <property type="match status" value="1"/>
</dbReference>
<dbReference type="SUPFAM" id="SSF54980">
    <property type="entry name" value="EF-G C-terminal domain-like"/>
    <property type="match status" value="2"/>
</dbReference>
<dbReference type="InterPro" id="IPR000795">
    <property type="entry name" value="T_Tr_GTP-bd_dom"/>
</dbReference>
<keyword evidence="4" id="KW-0648">Protein biosynthesis</keyword>
<dbReference type="InterPro" id="IPR005517">
    <property type="entry name" value="Transl_elong_EFG/EF2_IV"/>
</dbReference>
<comment type="caution">
    <text evidence="8">The sequence shown here is derived from an EMBL/GenBank/DDBJ whole genome shotgun (WGS) entry which is preliminary data.</text>
</comment>
<dbReference type="GO" id="GO:0003924">
    <property type="term" value="F:GTPase activity"/>
    <property type="evidence" value="ECO:0007669"/>
    <property type="project" value="InterPro"/>
</dbReference>
<evidence type="ECO:0000313" key="9">
    <source>
        <dbReference type="Proteomes" id="UP001221217"/>
    </source>
</evidence>
<evidence type="ECO:0000256" key="2">
    <source>
        <dbReference type="ARBA" id="ARBA00022741"/>
    </source>
</evidence>
<dbReference type="SUPFAM" id="SSF54211">
    <property type="entry name" value="Ribosomal protein S5 domain 2-like"/>
    <property type="match status" value="1"/>
</dbReference>
<evidence type="ECO:0000313" key="8">
    <source>
        <dbReference type="EMBL" id="MDC7227144.1"/>
    </source>
</evidence>
<dbReference type="Gene3D" id="3.40.50.300">
    <property type="entry name" value="P-loop containing nucleotide triphosphate hydrolases"/>
    <property type="match status" value="1"/>
</dbReference>
<dbReference type="Gene3D" id="3.30.70.240">
    <property type="match status" value="1"/>
</dbReference>
<dbReference type="InterPro" id="IPR009022">
    <property type="entry name" value="EFG_III"/>
</dbReference>
<dbReference type="NCBIfam" id="NF009381">
    <property type="entry name" value="PRK12740.1-5"/>
    <property type="match status" value="1"/>
</dbReference>
<dbReference type="InterPro" id="IPR027417">
    <property type="entry name" value="P-loop_NTPase"/>
</dbReference>
<dbReference type="SMART" id="SM00889">
    <property type="entry name" value="EFG_IV"/>
    <property type="match status" value="1"/>
</dbReference>
<dbReference type="PANTHER" id="PTHR43261:SF6">
    <property type="entry name" value="ELONGATION FACTOR G-LIKE PROTEIN"/>
    <property type="match status" value="1"/>
</dbReference>
<dbReference type="CDD" id="cd16262">
    <property type="entry name" value="EFG_III"/>
    <property type="match status" value="1"/>
</dbReference>
<reference evidence="8 9" key="1">
    <citation type="submission" date="2022-12" db="EMBL/GenBank/DDBJ databases">
        <title>Metagenome assembled genome from gulf of manar.</title>
        <authorList>
            <person name="Kohli P."/>
            <person name="Pk S."/>
            <person name="Venkata Ramana C."/>
            <person name="Sasikala C."/>
        </authorList>
    </citation>
    <scope>NUCLEOTIDE SEQUENCE [LARGE SCALE GENOMIC DNA]</scope>
    <source>
        <strain evidence="8">JB008</strain>
    </source>
</reference>
<keyword evidence="5" id="KW-0342">GTP-binding</keyword>
<dbReference type="PANTHER" id="PTHR43261">
    <property type="entry name" value="TRANSLATION ELONGATION FACTOR G-RELATED"/>
    <property type="match status" value="1"/>
</dbReference>
<dbReference type="Pfam" id="PF14492">
    <property type="entry name" value="EFG_III"/>
    <property type="match status" value="1"/>
</dbReference>
<evidence type="ECO:0000256" key="5">
    <source>
        <dbReference type="ARBA" id="ARBA00023134"/>
    </source>
</evidence>
<dbReference type="SMART" id="SM00838">
    <property type="entry name" value="EFG_C"/>
    <property type="match status" value="1"/>
</dbReference>
<dbReference type="Pfam" id="PF03764">
    <property type="entry name" value="EFG_IV"/>
    <property type="match status" value="1"/>
</dbReference>
<dbReference type="PRINTS" id="PR00315">
    <property type="entry name" value="ELONGATNFCT"/>
</dbReference>
<feature type="domain" description="Tr-type G" evidence="7">
    <location>
        <begin position="6"/>
        <end position="275"/>
    </location>
</feature>
<dbReference type="CDD" id="cd03713">
    <property type="entry name" value="EFG_mtEFG_C"/>
    <property type="match status" value="1"/>
</dbReference>
<dbReference type="InterPro" id="IPR053905">
    <property type="entry name" value="EF-G-like_DII"/>
</dbReference>
<evidence type="ECO:0000256" key="3">
    <source>
        <dbReference type="ARBA" id="ARBA00022768"/>
    </source>
</evidence>
<dbReference type="InterPro" id="IPR000640">
    <property type="entry name" value="EFG_V-like"/>
</dbReference>
<dbReference type="InterPro" id="IPR035647">
    <property type="entry name" value="EFG_III/V"/>
</dbReference>
<name>A0AAJ1IDC6_9SPIO</name>
<dbReference type="SUPFAM" id="SSF50447">
    <property type="entry name" value="Translation proteins"/>
    <property type="match status" value="1"/>
</dbReference>
<dbReference type="PROSITE" id="PS51722">
    <property type="entry name" value="G_TR_2"/>
    <property type="match status" value="1"/>
</dbReference>
<organism evidence="8 9">
    <name type="scientific">Candidatus Thalassospirochaeta sargassi</name>
    <dbReference type="NCBI Taxonomy" id="3119039"/>
    <lineage>
        <taxon>Bacteria</taxon>
        <taxon>Pseudomonadati</taxon>
        <taxon>Spirochaetota</taxon>
        <taxon>Spirochaetia</taxon>
        <taxon>Spirochaetales</taxon>
        <taxon>Spirochaetaceae</taxon>
        <taxon>Candidatus Thalassospirochaeta</taxon>
    </lineage>
</organism>
<dbReference type="Gene3D" id="3.30.230.10">
    <property type="match status" value="1"/>
</dbReference>
<dbReference type="InterPro" id="IPR047872">
    <property type="entry name" value="EFG_IV"/>
</dbReference>
<keyword evidence="2" id="KW-0547">Nucleotide-binding</keyword>
<dbReference type="InterPro" id="IPR009000">
    <property type="entry name" value="Transl_B-barrel_sf"/>
</dbReference>
<dbReference type="Pfam" id="PF00679">
    <property type="entry name" value="EFG_C"/>
    <property type="match status" value="1"/>
</dbReference>
<evidence type="ECO:0000259" key="7">
    <source>
        <dbReference type="PROSITE" id="PS51722"/>
    </source>
</evidence>
<dbReference type="CDD" id="cd01434">
    <property type="entry name" value="EFG_mtEFG1_IV"/>
    <property type="match status" value="1"/>
</dbReference>
<proteinExistence type="predicted"/>
<dbReference type="Gene3D" id="3.30.70.870">
    <property type="entry name" value="Elongation Factor G (Translational Gtpase), domain 3"/>
    <property type="match status" value="1"/>
</dbReference>
<dbReference type="GO" id="GO:0032790">
    <property type="term" value="P:ribosome disassembly"/>
    <property type="evidence" value="ECO:0007669"/>
    <property type="project" value="TreeGrafter"/>
</dbReference>
<dbReference type="AlphaFoldDB" id="A0AAJ1IDC6"/>
<evidence type="ECO:0000256" key="4">
    <source>
        <dbReference type="ARBA" id="ARBA00022917"/>
    </source>
</evidence>
<dbReference type="NCBIfam" id="TIGR00231">
    <property type="entry name" value="small_GTP"/>
    <property type="match status" value="1"/>
</dbReference>
<dbReference type="Pfam" id="PF22042">
    <property type="entry name" value="EF-G_D2"/>
    <property type="match status" value="1"/>
</dbReference>
<dbReference type="InterPro" id="IPR041095">
    <property type="entry name" value="EFG_II"/>
</dbReference>
<accession>A0AAJ1IDC6</accession>
<evidence type="ECO:0000256" key="6">
    <source>
        <dbReference type="ARBA" id="ARBA00024731"/>
    </source>
</evidence>
<dbReference type="CDD" id="cd04170">
    <property type="entry name" value="EF-G_bact"/>
    <property type="match status" value="1"/>
</dbReference>
<dbReference type="GO" id="GO:0003746">
    <property type="term" value="F:translation elongation factor activity"/>
    <property type="evidence" value="ECO:0007669"/>
    <property type="project" value="UniProtKB-KW"/>
</dbReference>
<dbReference type="Gene3D" id="2.40.30.10">
    <property type="entry name" value="Translation factors"/>
    <property type="match status" value="1"/>
</dbReference>
<protein>
    <recommendedName>
        <fullName evidence="1">Elongation factor G</fullName>
    </recommendedName>
</protein>
<dbReference type="Proteomes" id="UP001221217">
    <property type="component" value="Unassembled WGS sequence"/>
</dbReference>
<comment type="function">
    <text evidence="6">Catalyzes the GTP-dependent ribosomal translocation step during translation elongation. During this step, the ribosome changes from the pre-translocational (PRE) to the post-translocational (POST) state as the newly formed A-site-bound peptidyl-tRNA and P-site-bound deacylated tRNA move to the P and E sites, respectively. Catalyzes the coordinated movement of the two tRNA molecules, the mRNA and conformational changes in the ribosome.</text>
</comment>
<dbReference type="SUPFAM" id="SSF52540">
    <property type="entry name" value="P-loop containing nucleoside triphosphate hydrolases"/>
    <property type="match status" value="1"/>
</dbReference>
<dbReference type="Pfam" id="PF00009">
    <property type="entry name" value="GTP_EFTU"/>
    <property type="match status" value="1"/>
</dbReference>
<dbReference type="FunFam" id="3.30.70.240:FF:000001">
    <property type="entry name" value="Elongation factor G"/>
    <property type="match status" value="1"/>
</dbReference>
<dbReference type="InterPro" id="IPR020568">
    <property type="entry name" value="Ribosomal_Su5_D2-typ_SF"/>
</dbReference>
<keyword evidence="3 8" id="KW-0251">Elongation factor</keyword>
<dbReference type="InterPro" id="IPR014721">
    <property type="entry name" value="Ribsml_uS5_D2-typ_fold_subgr"/>
</dbReference>
<dbReference type="EMBL" id="JAQQAL010000022">
    <property type="protein sequence ID" value="MDC7227144.1"/>
    <property type="molecule type" value="Genomic_DNA"/>
</dbReference>
<sequence>MSFPSSAIRNIAVAGHGSTGKTTVVEQMLFNGNVVTKAETVDSGKTVSDFTEEEIARGISIHTSFSNLVWNDKQINILDTPGASDFVGEVVAGFRAAEMGLMLVSADSGVQIETMKLWRRLNARNMPRIAFINKMDRERASFDDSFADLKDKFKIPLVPVSIPIGAGESYKGVVNLIENKAYLIGSETAAEIPADMVDIVEEYRLTTIESAAEGDDALLEKYFEEGTLSEDEIRHGLEEGLKNNKIVPVLCGAAEINSGIISLLNFISNNAPSPVGLKEKAFDDDGNEEIIDFDSEKPTTAFVFKTTIDQFSGRLSFFKVVTGVFKPDSEYLNTVDHKKERVGKIYKAVGKKIVETKELYAGDIGIFSKIESAKTNDSFCTASEHAIHYDKLKLPQPVHSVAISAESKKEEDKLNQFLQRAADQDLTFQVRFDKETKETVVSCMGELHLNIVLDNIKEKAKIGILTRKPRIAYRECITKSANAEYAHKKQSGGHGQYGKVVMEIKPISRDEKMNFVNAIKGGSISKGYMPGIEKGILEAMDEGYLAGYPIMGLEAKIVDGKEHPVDSSEMAFKLAGKGAVKAAFEKAGVKLLEPIMNLKVFCEEKYMGDILSDLSSKRGRVQGQEPLGGGILEIDAQVPQGEMLNYSVDLRSITSGTASFEMEFDHYDPISGAIADKVIADAKASKEE</sequence>
<evidence type="ECO:0000256" key="1">
    <source>
        <dbReference type="ARBA" id="ARBA00017872"/>
    </source>
</evidence>